<protein>
    <recommendedName>
        <fullName evidence="2">DUF1023 domain-containing protein</fullName>
    </recommendedName>
</protein>
<dbReference type="InterPro" id="IPR010427">
    <property type="entry name" value="DUF1023"/>
</dbReference>
<sequence length="584" mass="62343">MTTIGHVRACVPETMVSLAEVLSTQTNSFTDRVGQMARDVDQELGNWKGAGAAAASARTLAHQLDANHLAETVVGLADHYNAFGTELAGYRDVLLTTVVHATEDDGMSVDDAGNVTAPKVPPGNEHPTVPGLVQHYLDTQASDYQSKIQHLLAQFGDAETRAAKAITDSLQLLDTYEKHPDAGVGSKVQDILAGRAQLPDDPQQLHDFWATLTPAEKDALWKHDPYIGNRDGIPVIDRDHYNRMTLQNELARARAGDPALQGKRDDLERISKELQQPDRYLMLIDTKSGATTHAAIAAGNPDLADHVATFVPGTGSRPSKSMYMDWVDRMRDQARTAGAKNPAVISWLGYDAPPELLDATHQRYADAGAGALDRFQNGLRASHVGPPSYNTVVGHSYGTTVVGDAASHGRTLNADAVVFVASPGTTVEHANDLSLTGVRSEDVGNRVYATAAAHDPTPLYAANRVGKLDDAVFGVDSGPAVHDPYNPTDPGPALPKVSSGQLDDYGMDPTDPDFHGRPFPSDPGPTSELGLNGEAHNKYWEPGSRSLEGMGHIIAGQGDRATQIPPAPPPVARTQPVPTPPPPR</sequence>
<evidence type="ECO:0000313" key="4">
    <source>
        <dbReference type="Proteomes" id="UP000323876"/>
    </source>
</evidence>
<reference evidence="3 4" key="1">
    <citation type="submission" date="2019-09" db="EMBL/GenBank/DDBJ databases">
        <authorList>
            <person name="Wang X."/>
        </authorList>
    </citation>
    <scope>NUCLEOTIDE SEQUENCE [LARGE SCALE GENOMIC DNA]</scope>
    <source>
        <strain evidence="3 4">CICC 11023</strain>
    </source>
</reference>
<evidence type="ECO:0000313" key="3">
    <source>
        <dbReference type="EMBL" id="KAA8882053.1"/>
    </source>
</evidence>
<comment type="caution">
    <text evidence="3">The sequence shown here is derived from an EMBL/GenBank/DDBJ whole genome shotgun (WGS) entry which is preliminary data.</text>
</comment>
<organism evidence="3 4">
    <name type="scientific">Nocardia colli</name>
    <dbReference type="NCBI Taxonomy" id="2545717"/>
    <lineage>
        <taxon>Bacteria</taxon>
        <taxon>Bacillati</taxon>
        <taxon>Actinomycetota</taxon>
        <taxon>Actinomycetes</taxon>
        <taxon>Mycobacteriales</taxon>
        <taxon>Nocardiaceae</taxon>
        <taxon>Nocardia</taxon>
    </lineage>
</organism>
<name>A0A5N0DZA4_9NOCA</name>
<dbReference type="OrthoDB" id="5969911at2"/>
<dbReference type="SUPFAM" id="SSF53474">
    <property type="entry name" value="alpha/beta-Hydrolases"/>
    <property type="match status" value="1"/>
</dbReference>
<evidence type="ECO:0000256" key="1">
    <source>
        <dbReference type="SAM" id="MobiDB-lite"/>
    </source>
</evidence>
<dbReference type="EMBL" id="VXLC01000029">
    <property type="protein sequence ID" value="KAA8882053.1"/>
    <property type="molecule type" value="Genomic_DNA"/>
</dbReference>
<keyword evidence="4" id="KW-1185">Reference proteome</keyword>
<proteinExistence type="predicted"/>
<feature type="domain" description="DUF1023" evidence="2">
    <location>
        <begin position="291"/>
        <end position="455"/>
    </location>
</feature>
<dbReference type="AlphaFoldDB" id="A0A5N0DZA4"/>
<evidence type="ECO:0000259" key="2">
    <source>
        <dbReference type="Pfam" id="PF06259"/>
    </source>
</evidence>
<feature type="compositionally biased region" description="Pro residues" evidence="1">
    <location>
        <begin position="565"/>
        <end position="584"/>
    </location>
</feature>
<dbReference type="Proteomes" id="UP000323876">
    <property type="component" value="Unassembled WGS sequence"/>
</dbReference>
<gene>
    <name evidence="3" type="ORF">F3087_39030</name>
</gene>
<dbReference type="Pfam" id="PF06259">
    <property type="entry name" value="Abhydrolase_8"/>
    <property type="match status" value="1"/>
</dbReference>
<dbReference type="InterPro" id="IPR029058">
    <property type="entry name" value="AB_hydrolase_fold"/>
</dbReference>
<dbReference type="InterPro" id="IPR036689">
    <property type="entry name" value="ESAT-6-like_sf"/>
</dbReference>
<accession>A0A5N0DZA4</accession>
<dbReference type="SUPFAM" id="SSF140453">
    <property type="entry name" value="EsxAB dimer-like"/>
    <property type="match status" value="1"/>
</dbReference>
<feature type="region of interest" description="Disordered" evidence="1">
    <location>
        <begin position="507"/>
        <end position="584"/>
    </location>
</feature>
<dbReference type="RefSeq" id="WP_150407194.1">
    <property type="nucleotide sequence ID" value="NZ_VXLC01000029.1"/>
</dbReference>